<dbReference type="Gene3D" id="3.40.50.2000">
    <property type="entry name" value="Glycogen Phosphorylase B"/>
    <property type="match status" value="2"/>
</dbReference>
<evidence type="ECO:0000256" key="1">
    <source>
        <dbReference type="ARBA" id="ARBA00022676"/>
    </source>
</evidence>
<reference evidence="5 6" key="1">
    <citation type="journal article" date="2015" name="Stand. Genomic Sci.">
        <title>Genomic Encyclopedia of Bacterial and Archaeal Type Strains, Phase III: the genomes of soil and plant-associated and newly described type strains.</title>
        <authorList>
            <person name="Whitman W.B."/>
            <person name="Woyke T."/>
            <person name="Klenk H.P."/>
            <person name="Zhou Y."/>
            <person name="Lilburn T.G."/>
            <person name="Beck B.J."/>
            <person name="De Vos P."/>
            <person name="Vandamme P."/>
            <person name="Eisen J.A."/>
            <person name="Garrity G."/>
            <person name="Hugenholtz P."/>
            <person name="Kyrpides N.C."/>
        </authorList>
    </citation>
    <scope>NUCLEOTIDE SEQUENCE [LARGE SCALE GENOMIC DNA]</scope>
    <source>
        <strain evidence="5 6">VKM Ac-2538</strain>
    </source>
</reference>
<dbReference type="RefSeq" id="WP_132188863.1">
    <property type="nucleotide sequence ID" value="NZ_SLWM01000004.1"/>
</dbReference>
<dbReference type="CDD" id="cd03801">
    <property type="entry name" value="GT4_PimA-like"/>
    <property type="match status" value="1"/>
</dbReference>
<name>A0ABY2BNQ2_9ACTN</name>
<dbReference type="InterPro" id="IPR001296">
    <property type="entry name" value="Glyco_trans_1"/>
</dbReference>
<dbReference type="Proteomes" id="UP000295818">
    <property type="component" value="Unassembled WGS sequence"/>
</dbReference>
<comment type="caution">
    <text evidence="5">The sequence shown here is derived from an EMBL/GenBank/DDBJ whole genome shotgun (WGS) entry which is preliminary data.</text>
</comment>
<keyword evidence="2" id="KW-0808">Transferase</keyword>
<dbReference type="InterPro" id="IPR028098">
    <property type="entry name" value="Glyco_trans_4-like_N"/>
</dbReference>
<dbReference type="InterPro" id="IPR050194">
    <property type="entry name" value="Glycosyltransferase_grp1"/>
</dbReference>
<dbReference type="PANTHER" id="PTHR45947">
    <property type="entry name" value="SULFOQUINOVOSYL TRANSFERASE SQD2"/>
    <property type="match status" value="1"/>
</dbReference>
<feature type="domain" description="Glycosyl transferase family 1" evidence="3">
    <location>
        <begin position="176"/>
        <end position="329"/>
    </location>
</feature>
<keyword evidence="1" id="KW-0328">Glycosyltransferase</keyword>
<proteinExistence type="predicted"/>
<gene>
    <name evidence="5" type="ORF">EV644_104563</name>
</gene>
<feature type="domain" description="Glycosyltransferase subfamily 4-like N-terminal" evidence="4">
    <location>
        <begin position="15"/>
        <end position="166"/>
    </location>
</feature>
<evidence type="ECO:0000313" key="5">
    <source>
        <dbReference type="EMBL" id="TCO26059.1"/>
    </source>
</evidence>
<evidence type="ECO:0000313" key="6">
    <source>
        <dbReference type="Proteomes" id="UP000295818"/>
    </source>
</evidence>
<keyword evidence="6" id="KW-1185">Reference proteome</keyword>
<organism evidence="5 6">
    <name type="scientific">Kribbella orskensis</name>
    <dbReference type="NCBI Taxonomy" id="2512216"/>
    <lineage>
        <taxon>Bacteria</taxon>
        <taxon>Bacillati</taxon>
        <taxon>Actinomycetota</taxon>
        <taxon>Actinomycetes</taxon>
        <taxon>Propionibacteriales</taxon>
        <taxon>Kribbellaceae</taxon>
        <taxon>Kribbella</taxon>
    </lineage>
</organism>
<dbReference type="Pfam" id="PF00534">
    <property type="entry name" value="Glycos_transf_1"/>
    <property type="match status" value="1"/>
</dbReference>
<dbReference type="EMBL" id="SLWM01000004">
    <property type="protein sequence ID" value="TCO26059.1"/>
    <property type="molecule type" value="Genomic_DNA"/>
</dbReference>
<dbReference type="SUPFAM" id="SSF53756">
    <property type="entry name" value="UDP-Glycosyltransferase/glycogen phosphorylase"/>
    <property type="match status" value="1"/>
</dbReference>
<sequence length="367" mass="40130">MRVALVTDVYLPRLGGIELHVHDLAVQFRRSGHAVTVFTSTAAPSPVNDVPVLRMPSLAGIPTSTEVLRRELRSGEYDVVHAHTSFFSPLAWRATRIAADLDLPAIVTLHSLPASEDVLLPWLLARVDRDFGPRVRWTAVSEVVARSLRKALPHRAIAVLHNGIDPAPWQQPPRLDHPLTVVSTMRLTQRKRPGALLGTLQDIRRRLPGDLPVRGVVVGAGPQGAAMVRATTRLGLDWVELPGRLTRFEIQQLYASADIYLAPAELESFGVAALEARCAGLAVVAMASGGVGEFVRDGVEGFLVDSHQEMARVASELLTDRPLLRKLQSHNRFTDPAMTWPTVVNQHVDLYNATQPALSTDYLTSGT</sequence>
<dbReference type="Pfam" id="PF13439">
    <property type="entry name" value="Glyco_transf_4"/>
    <property type="match status" value="1"/>
</dbReference>
<evidence type="ECO:0000259" key="3">
    <source>
        <dbReference type="Pfam" id="PF00534"/>
    </source>
</evidence>
<evidence type="ECO:0000259" key="4">
    <source>
        <dbReference type="Pfam" id="PF13439"/>
    </source>
</evidence>
<dbReference type="PANTHER" id="PTHR45947:SF3">
    <property type="entry name" value="SULFOQUINOVOSYL TRANSFERASE SQD2"/>
    <property type="match status" value="1"/>
</dbReference>
<protein>
    <submittedName>
        <fullName evidence="5">Glycosyltransferase involved in cell wall biosynthesis</fullName>
    </submittedName>
</protein>
<accession>A0ABY2BNQ2</accession>
<evidence type="ECO:0000256" key="2">
    <source>
        <dbReference type="ARBA" id="ARBA00022679"/>
    </source>
</evidence>